<evidence type="ECO:0000256" key="7">
    <source>
        <dbReference type="ARBA" id="ARBA00047848"/>
    </source>
</evidence>
<evidence type="ECO:0000256" key="5">
    <source>
        <dbReference type="ARBA" id="ARBA00023222"/>
    </source>
</evidence>
<dbReference type="FunFam" id="3.30.70.260:FF:000012">
    <property type="entry name" value="Prephenate dehydratase"/>
    <property type="match status" value="1"/>
</dbReference>
<dbReference type="RefSeq" id="WP_141197383.1">
    <property type="nucleotide sequence ID" value="NZ_CP041186.1"/>
</dbReference>
<dbReference type="OrthoDB" id="9802281at2"/>
<gene>
    <name evidence="9 12" type="primary">pheA</name>
    <name evidence="12" type="ORF">FIV42_09140</name>
</gene>
<dbReference type="Proteomes" id="UP000315995">
    <property type="component" value="Chromosome"/>
</dbReference>
<dbReference type="InterPro" id="IPR001086">
    <property type="entry name" value="Preph_deHydtase"/>
</dbReference>
<sequence>MANQDSSHALEVAYQGEIGAYSEGAAVEALGDAITPMPCESFDAVFEALADGRADRAVLPIENSLAGSIHRNYDLMLRHDFHIVGEHIFRVHHNLMALPGQSIDEIDEVLSHPQALSQCEHYLRDLGVETHATYDTAGSAKRVRREKLARTAAIASRRAADAYDLEILAAGIEDDPENYTRFLILAREPQTPAEGTNAKTSIVFSLKDQPSVLFKALSVFALRDIDLTKLESRPLRGRRFRYLFYLDFVGSVEEERAQNALRHLEEIAPMLRVLGSYGRHIVQSA</sequence>
<evidence type="ECO:0000256" key="4">
    <source>
        <dbReference type="ARBA" id="ARBA00023141"/>
    </source>
</evidence>
<dbReference type="PROSITE" id="PS00857">
    <property type="entry name" value="PREPHENATE_DEHYDR_1"/>
    <property type="match status" value="1"/>
</dbReference>
<dbReference type="PROSITE" id="PS51171">
    <property type="entry name" value="PREPHENATE_DEHYDR_3"/>
    <property type="match status" value="1"/>
</dbReference>
<evidence type="ECO:0000256" key="2">
    <source>
        <dbReference type="ARBA" id="ARBA00013147"/>
    </source>
</evidence>
<evidence type="ECO:0000259" key="10">
    <source>
        <dbReference type="PROSITE" id="PS51171"/>
    </source>
</evidence>
<dbReference type="AlphaFoldDB" id="A0A4Y6PRF3"/>
<dbReference type="CDD" id="cd13631">
    <property type="entry name" value="PBP2_Ct-PDT_like"/>
    <property type="match status" value="1"/>
</dbReference>
<feature type="site" description="Essential for prephenate dehydratase activity" evidence="8">
    <location>
        <position position="180"/>
    </location>
</feature>
<evidence type="ECO:0000256" key="6">
    <source>
        <dbReference type="ARBA" id="ARBA00023239"/>
    </source>
</evidence>
<feature type="domain" description="Prephenate dehydratase" evidence="10">
    <location>
        <begin position="11"/>
        <end position="187"/>
    </location>
</feature>
<name>A0A4Y6PRF3_PERCE</name>
<dbReference type="InterPro" id="IPR008242">
    <property type="entry name" value="Chor_mutase/pphenate_deHydtase"/>
</dbReference>
<dbReference type="PANTHER" id="PTHR21022">
    <property type="entry name" value="PREPHENATE DEHYDRATASE P PROTEIN"/>
    <property type="match status" value="1"/>
</dbReference>
<evidence type="ECO:0000313" key="12">
    <source>
        <dbReference type="EMBL" id="QDG50891.1"/>
    </source>
</evidence>
<keyword evidence="6 9" id="KW-0456">Lyase</keyword>
<dbReference type="SUPFAM" id="SSF55021">
    <property type="entry name" value="ACT-like"/>
    <property type="match status" value="1"/>
</dbReference>
<proteinExistence type="predicted"/>
<dbReference type="InterPro" id="IPR045865">
    <property type="entry name" value="ACT-like_dom_sf"/>
</dbReference>
<feature type="domain" description="ACT" evidence="11">
    <location>
        <begin position="201"/>
        <end position="278"/>
    </location>
</feature>
<dbReference type="InterPro" id="IPR002912">
    <property type="entry name" value="ACT_dom"/>
</dbReference>
<organism evidence="12 13">
    <name type="scientific">Persicimonas caeni</name>
    <dbReference type="NCBI Taxonomy" id="2292766"/>
    <lineage>
        <taxon>Bacteria</taxon>
        <taxon>Deltaproteobacteria</taxon>
        <taxon>Bradymonadales</taxon>
        <taxon>Bradymonadaceae</taxon>
        <taxon>Persicimonas</taxon>
    </lineage>
</organism>
<dbReference type="Pfam" id="PF00800">
    <property type="entry name" value="PDT"/>
    <property type="match status" value="1"/>
</dbReference>
<dbReference type="Gene3D" id="3.30.70.260">
    <property type="match status" value="1"/>
</dbReference>
<dbReference type="GO" id="GO:0009094">
    <property type="term" value="P:L-phenylalanine biosynthetic process"/>
    <property type="evidence" value="ECO:0007669"/>
    <property type="project" value="UniProtKB-UniPathway"/>
</dbReference>
<dbReference type="NCBIfam" id="NF008865">
    <property type="entry name" value="PRK11898.1"/>
    <property type="match status" value="1"/>
</dbReference>
<comment type="pathway">
    <text evidence="1 9">Amino-acid biosynthesis; L-phenylalanine biosynthesis; phenylpyruvate from prephenate: step 1/1.</text>
</comment>
<comment type="catalytic activity">
    <reaction evidence="7 9">
        <text>prephenate + H(+) = 3-phenylpyruvate + CO2 + H2O</text>
        <dbReference type="Rhea" id="RHEA:21648"/>
        <dbReference type="ChEBI" id="CHEBI:15377"/>
        <dbReference type="ChEBI" id="CHEBI:15378"/>
        <dbReference type="ChEBI" id="CHEBI:16526"/>
        <dbReference type="ChEBI" id="CHEBI:18005"/>
        <dbReference type="ChEBI" id="CHEBI:29934"/>
        <dbReference type="EC" id="4.2.1.51"/>
    </reaction>
</comment>
<dbReference type="InterPro" id="IPR018528">
    <property type="entry name" value="Preph_deHydtase_CS"/>
</dbReference>
<dbReference type="PROSITE" id="PS00858">
    <property type="entry name" value="PREPHENATE_DEHYDR_2"/>
    <property type="match status" value="1"/>
</dbReference>
<dbReference type="PROSITE" id="PS51671">
    <property type="entry name" value="ACT"/>
    <property type="match status" value="1"/>
</dbReference>
<dbReference type="GO" id="GO:0004664">
    <property type="term" value="F:prephenate dehydratase activity"/>
    <property type="evidence" value="ECO:0007669"/>
    <property type="project" value="UniProtKB-UniRule"/>
</dbReference>
<dbReference type="PANTHER" id="PTHR21022:SF19">
    <property type="entry name" value="PREPHENATE DEHYDRATASE-RELATED"/>
    <property type="match status" value="1"/>
</dbReference>
<dbReference type="EC" id="4.2.1.51" evidence="2 9"/>
<keyword evidence="4 9" id="KW-0057">Aromatic amino acid biosynthesis</keyword>
<keyword evidence="3 9" id="KW-0028">Amino-acid biosynthesis</keyword>
<dbReference type="PIRSF" id="PIRSF001500">
    <property type="entry name" value="Chor_mut_pdt_Ppr"/>
    <property type="match status" value="1"/>
</dbReference>
<evidence type="ECO:0000256" key="3">
    <source>
        <dbReference type="ARBA" id="ARBA00022605"/>
    </source>
</evidence>
<evidence type="ECO:0000256" key="8">
    <source>
        <dbReference type="PIRSR" id="PIRSR001500-2"/>
    </source>
</evidence>
<dbReference type="Gene3D" id="3.40.190.10">
    <property type="entry name" value="Periplasmic binding protein-like II"/>
    <property type="match status" value="2"/>
</dbReference>
<dbReference type="GO" id="GO:0005737">
    <property type="term" value="C:cytoplasm"/>
    <property type="evidence" value="ECO:0007669"/>
    <property type="project" value="TreeGrafter"/>
</dbReference>
<dbReference type="UniPathway" id="UPA00121">
    <property type="reaction ID" value="UER00345"/>
</dbReference>
<reference evidence="12 13" key="1">
    <citation type="submission" date="2019-06" db="EMBL/GenBank/DDBJ databases">
        <title>Persicimonas caeni gen. nov., sp. nov., a predatory bacterium isolated from solar saltern.</title>
        <authorList>
            <person name="Wang S."/>
        </authorList>
    </citation>
    <scope>NUCLEOTIDE SEQUENCE [LARGE SCALE GENOMIC DNA]</scope>
    <source>
        <strain evidence="12 13">YN101</strain>
    </source>
</reference>
<evidence type="ECO:0000256" key="1">
    <source>
        <dbReference type="ARBA" id="ARBA00004741"/>
    </source>
</evidence>
<dbReference type="CDD" id="cd04905">
    <property type="entry name" value="ACT_CM-PDT"/>
    <property type="match status" value="1"/>
</dbReference>
<protein>
    <recommendedName>
        <fullName evidence="2 9">Prephenate dehydratase</fullName>
        <shortName evidence="9">PDT</shortName>
        <ecNumber evidence="2 9">4.2.1.51</ecNumber>
    </recommendedName>
</protein>
<evidence type="ECO:0000259" key="11">
    <source>
        <dbReference type="PROSITE" id="PS51671"/>
    </source>
</evidence>
<evidence type="ECO:0000256" key="9">
    <source>
        <dbReference type="RuleBase" id="RU361254"/>
    </source>
</evidence>
<keyword evidence="13" id="KW-1185">Reference proteome</keyword>
<evidence type="ECO:0000313" key="13">
    <source>
        <dbReference type="Proteomes" id="UP000315995"/>
    </source>
</evidence>
<accession>A0A4Y6PRF3</accession>
<dbReference type="EMBL" id="CP041186">
    <property type="protein sequence ID" value="QDG50891.1"/>
    <property type="molecule type" value="Genomic_DNA"/>
</dbReference>
<keyword evidence="5 9" id="KW-0584">Phenylalanine biosynthesis</keyword>
<dbReference type="SUPFAM" id="SSF53850">
    <property type="entry name" value="Periplasmic binding protein-like II"/>
    <property type="match status" value="1"/>
</dbReference>
<accession>A0A5B8Y2H7</accession>